<name>A0AC35UBQ7_9BILA</name>
<evidence type="ECO:0000313" key="1">
    <source>
        <dbReference type="Proteomes" id="UP000095286"/>
    </source>
</evidence>
<protein>
    <submittedName>
        <fullName evidence="2">PDZ domain-containing protein</fullName>
    </submittedName>
</protein>
<sequence>MNNSESTGFSSIAGDVENSLFLKPYPKNKRNFDIQSQDDIYSEFGEQVTHRKRKPRQNNRRRQSPSTDSSTLNSSMTSHSTPCIDVVNINLKEHPFLGIKVVGNDGGIFICDVDIDGAAYATGKLEVGDQIIQLDEYSFEDLSEDQAAKLLKSYIRKKRNIKLFISKRKKANAADLNLYSGLNSTILPCDISCWVETALERQKKGIDKTYLEKEIMEYNQNELPQTSSNLMNTKENICYNPSLSCTMGHNVIIQHILKPASGLQIKDRKWLKISVPNSFIGADLVTYLRNNVTELKSRKEAQRYASWMLKQKHIHHMIENKTFTEKGYYTFNESFMKGSYLGESNRRPIESRTEVTYCTASSSNNLKDKNEYSDLMHPTNYQQDPLNNVGSVNHKWPVPPTPSSDKSSKIMGSAFTEDYASLIGMDDTIYENKFSLNNQKSYKKDMV</sequence>
<evidence type="ECO:0000313" key="2">
    <source>
        <dbReference type="WBParaSite" id="RSKR_0000976700.1"/>
    </source>
</evidence>
<organism evidence="1 2">
    <name type="scientific">Rhabditophanes sp. KR3021</name>
    <dbReference type="NCBI Taxonomy" id="114890"/>
    <lineage>
        <taxon>Eukaryota</taxon>
        <taxon>Metazoa</taxon>
        <taxon>Ecdysozoa</taxon>
        <taxon>Nematoda</taxon>
        <taxon>Chromadorea</taxon>
        <taxon>Rhabditida</taxon>
        <taxon>Tylenchina</taxon>
        <taxon>Panagrolaimomorpha</taxon>
        <taxon>Strongyloidoidea</taxon>
        <taxon>Alloionematidae</taxon>
        <taxon>Rhabditophanes</taxon>
    </lineage>
</organism>
<accession>A0AC35UBQ7</accession>
<proteinExistence type="predicted"/>
<reference evidence="2" key="1">
    <citation type="submission" date="2016-11" db="UniProtKB">
        <authorList>
            <consortium name="WormBaseParasite"/>
        </authorList>
    </citation>
    <scope>IDENTIFICATION</scope>
    <source>
        <strain evidence="2">KR3021</strain>
    </source>
</reference>
<dbReference type="WBParaSite" id="RSKR_0000976700.1">
    <property type="protein sequence ID" value="RSKR_0000976700.1"/>
    <property type="gene ID" value="RSKR_0000976700"/>
</dbReference>
<dbReference type="Proteomes" id="UP000095286">
    <property type="component" value="Unplaced"/>
</dbReference>